<name>A0A9N8R4U6_9BURK</name>
<keyword evidence="3" id="KW-1185">Reference proteome</keyword>
<proteinExistence type="predicted"/>
<dbReference type="EMBL" id="CAJNAS010000028">
    <property type="protein sequence ID" value="CAE6957995.1"/>
    <property type="molecule type" value="Genomic_DNA"/>
</dbReference>
<protein>
    <submittedName>
        <fullName evidence="2">Uncharacterized protein</fullName>
    </submittedName>
</protein>
<dbReference type="AlphaFoldDB" id="A0A9N8R4U6"/>
<evidence type="ECO:0000256" key="1">
    <source>
        <dbReference type="SAM" id="MobiDB-lite"/>
    </source>
</evidence>
<dbReference type="Gene3D" id="6.10.250.330">
    <property type="match status" value="1"/>
</dbReference>
<organism evidence="2 3">
    <name type="scientific">Paraburkholderia domus</name>
    <dbReference type="NCBI Taxonomy" id="2793075"/>
    <lineage>
        <taxon>Bacteria</taxon>
        <taxon>Pseudomonadati</taxon>
        <taxon>Pseudomonadota</taxon>
        <taxon>Betaproteobacteria</taxon>
        <taxon>Burkholderiales</taxon>
        <taxon>Burkholderiaceae</taxon>
        <taxon>Paraburkholderia</taxon>
    </lineage>
</organism>
<gene>
    <name evidence="2" type="ORF">R70211_06723</name>
</gene>
<reference evidence="2" key="1">
    <citation type="submission" date="2021-02" db="EMBL/GenBank/DDBJ databases">
        <authorList>
            <person name="Vanwijnsberghe S."/>
        </authorList>
    </citation>
    <scope>NUCLEOTIDE SEQUENCE</scope>
    <source>
        <strain evidence="2">R-70211</strain>
    </source>
</reference>
<sequence length="84" mass="8932">MGCNSESIRLMNDFTFGEARAGSIQVRGAGCSDGTQETLYLLSSAKNAQRLANSIARLNAGGVAPRELSNNEQTKNSKRGGRKV</sequence>
<evidence type="ECO:0000313" key="3">
    <source>
        <dbReference type="Proteomes" id="UP000675121"/>
    </source>
</evidence>
<dbReference type="Proteomes" id="UP000675121">
    <property type="component" value="Unassembled WGS sequence"/>
</dbReference>
<evidence type="ECO:0000313" key="2">
    <source>
        <dbReference type="EMBL" id="CAE6957995.1"/>
    </source>
</evidence>
<comment type="caution">
    <text evidence="2">The sequence shown here is derived from an EMBL/GenBank/DDBJ whole genome shotgun (WGS) entry which is preliminary data.</text>
</comment>
<feature type="region of interest" description="Disordered" evidence="1">
    <location>
        <begin position="62"/>
        <end position="84"/>
    </location>
</feature>
<accession>A0A9N8R4U6</accession>